<feature type="transmembrane region" description="Helical" evidence="7">
    <location>
        <begin position="186"/>
        <end position="206"/>
    </location>
</feature>
<evidence type="ECO:0000256" key="6">
    <source>
        <dbReference type="SAM" id="MobiDB-lite"/>
    </source>
</evidence>
<evidence type="ECO:0000256" key="1">
    <source>
        <dbReference type="ARBA" id="ARBA00004162"/>
    </source>
</evidence>
<keyword evidence="7" id="KW-1133">Transmembrane helix</keyword>
<feature type="region of interest" description="Disordered" evidence="6">
    <location>
        <begin position="106"/>
        <end position="142"/>
    </location>
</feature>
<dbReference type="PANTHER" id="PTHR43670:SF114">
    <property type="entry name" value="OS05G0592000 PROTEIN"/>
    <property type="match status" value="1"/>
</dbReference>
<proteinExistence type="inferred from homology"/>
<evidence type="ECO:0000256" key="2">
    <source>
        <dbReference type="ARBA" id="ARBA00022475"/>
    </source>
</evidence>
<comment type="similarity">
    <text evidence="4 5">Belongs to the small heat shock protein (HSP20) family.</text>
</comment>
<dbReference type="Proteomes" id="UP000283530">
    <property type="component" value="Unassembled WGS sequence"/>
</dbReference>
<keyword evidence="7" id="KW-0812">Transmembrane</keyword>
<reference evidence="9 10" key="1">
    <citation type="journal article" date="2019" name="Nat. Plants">
        <title>Stout camphor tree genome fills gaps in understanding of flowering plant genome evolution.</title>
        <authorList>
            <person name="Chaw S.M."/>
            <person name="Liu Y.C."/>
            <person name="Wu Y.W."/>
            <person name="Wang H.Y."/>
            <person name="Lin C.I."/>
            <person name="Wu C.S."/>
            <person name="Ke H.M."/>
            <person name="Chang L.Y."/>
            <person name="Hsu C.Y."/>
            <person name="Yang H.T."/>
            <person name="Sudianto E."/>
            <person name="Hsu M.H."/>
            <person name="Wu K.P."/>
            <person name="Wang L.N."/>
            <person name="Leebens-Mack J.H."/>
            <person name="Tsai I.J."/>
        </authorList>
    </citation>
    <scope>NUCLEOTIDE SEQUENCE [LARGE SCALE GENOMIC DNA]</scope>
    <source>
        <strain evidence="10">cv. Chaw 1501</strain>
        <tissue evidence="9">Young leaves</tissue>
    </source>
</reference>
<gene>
    <name evidence="9" type="ORF">CKAN_01085900</name>
</gene>
<feature type="compositionally biased region" description="Gly residues" evidence="6">
    <location>
        <begin position="112"/>
        <end position="123"/>
    </location>
</feature>
<protein>
    <submittedName>
        <fullName evidence="9">Inactive protein RESTRICTED TEV MOVEMENT 2-like protein</fullName>
    </submittedName>
</protein>
<dbReference type="GO" id="GO:0005886">
    <property type="term" value="C:plasma membrane"/>
    <property type="evidence" value="ECO:0007669"/>
    <property type="project" value="UniProtKB-SubCell"/>
</dbReference>
<dbReference type="AlphaFoldDB" id="A0A3S3NLJ0"/>
<keyword evidence="2" id="KW-1003">Cell membrane</keyword>
<evidence type="ECO:0000256" key="7">
    <source>
        <dbReference type="SAM" id="Phobius"/>
    </source>
</evidence>
<organism evidence="9 10">
    <name type="scientific">Cinnamomum micranthum f. kanehirae</name>
    <dbReference type="NCBI Taxonomy" id="337451"/>
    <lineage>
        <taxon>Eukaryota</taxon>
        <taxon>Viridiplantae</taxon>
        <taxon>Streptophyta</taxon>
        <taxon>Embryophyta</taxon>
        <taxon>Tracheophyta</taxon>
        <taxon>Spermatophyta</taxon>
        <taxon>Magnoliopsida</taxon>
        <taxon>Magnoliidae</taxon>
        <taxon>Laurales</taxon>
        <taxon>Lauraceae</taxon>
        <taxon>Cinnamomum</taxon>
    </lineage>
</organism>
<evidence type="ECO:0000256" key="3">
    <source>
        <dbReference type="ARBA" id="ARBA00022821"/>
    </source>
</evidence>
<keyword evidence="10" id="KW-1185">Reference proteome</keyword>
<accession>A0A3S3NLJ0</accession>
<dbReference type="OrthoDB" id="1431247at2759"/>
<evidence type="ECO:0000313" key="10">
    <source>
        <dbReference type="Proteomes" id="UP000283530"/>
    </source>
</evidence>
<dbReference type="PROSITE" id="PS01031">
    <property type="entry name" value="SHSP"/>
    <property type="match status" value="1"/>
</dbReference>
<comment type="subcellular location">
    <subcellularLocation>
        <location evidence="1">Cell membrane</location>
        <topology evidence="1">Single-pass membrane protein</topology>
    </subcellularLocation>
</comment>
<feature type="domain" description="SHSP" evidence="8">
    <location>
        <begin position="3"/>
        <end position="107"/>
    </location>
</feature>
<dbReference type="CDD" id="cd06464">
    <property type="entry name" value="ACD_sHsps-like"/>
    <property type="match status" value="1"/>
</dbReference>
<keyword evidence="7" id="KW-0472">Membrane</keyword>
<dbReference type="EMBL" id="QPKB01000004">
    <property type="protein sequence ID" value="RWR82148.1"/>
    <property type="molecule type" value="Genomic_DNA"/>
</dbReference>
<dbReference type="SUPFAM" id="SSF49764">
    <property type="entry name" value="HSP20-like chaperones"/>
    <property type="match status" value="1"/>
</dbReference>
<comment type="caution">
    <text evidence="9">The sequence shown here is derived from an EMBL/GenBank/DDBJ whole genome shotgun (WGS) entry which is preliminary data.</text>
</comment>
<dbReference type="PANTHER" id="PTHR43670">
    <property type="entry name" value="HEAT SHOCK PROTEIN 26"/>
    <property type="match status" value="1"/>
</dbReference>
<evidence type="ECO:0000313" key="9">
    <source>
        <dbReference type="EMBL" id="RWR82148.1"/>
    </source>
</evidence>
<evidence type="ECO:0000259" key="8">
    <source>
        <dbReference type="PROSITE" id="PS01031"/>
    </source>
</evidence>
<dbReference type="STRING" id="337451.A0A3S3NLJ0"/>
<name>A0A3S3NLJ0_9MAGN</name>
<dbReference type="Pfam" id="PF00011">
    <property type="entry name" value="HSP20"/>
    <property type="match status" value="1"/>
</dbReference>
<sequence length="291" mass="31553">MARSYEDFEPLVDWAREEGSHIFMVDLPGFKREHLRLQLDSSGTLNLAGESPVEGNKWRHFRKEVPVPENCNPADIQAKFEDGILYVVFPKPITGEDIYEPSPAEESLLGQKTGGRGGGGNGDKGTTAVGANKQRSESTDDANVVNKMKSKDKGKMVHEGDGGVVKESNTHGEGLVLGLDIRSRKLMENVVVAFLVVVAFGIYMWYRKTQHGQTMTTIASRAMAAKSAWYPDCRTPFAELIVGAPASLLGVGGRDGPSTAASTVIASFCPPSTQCLLIPQIYHFLPGSKVE</sequence>
<dbReference type="GO" id="GO:0034605">
    <property type="term" value="P:cellular response to heat"/>
    <property type="evidence" value="ECO:0007669"/>
    <property type="project" value="TreeGrafter"/>
</dbReference>
<dbReference type="GO" id="GO:0006952">
    <property type="term" value="P:defense response"/>
    <property type="evidence" value="ECO:0007669"/>
    <property type="project" value="UniProtKB-KW"/>
</dbReference>
<dbReference type="InterPro" id="IPR008978">
    <property type="entry name" value="HSP20-like_chaperone"/>
</dbReference>
<dbReference type="InterPro" id="IPR002068">
    <property type="entry name" value="A-crystallin/Hsp20_dom"/>
</dbReference>
<evidence type="ECO:0000256" key="4">
    <source>
        <dbReference type="PROSITE-ProRule" id="PRU00285"/>
    </source>
</evidence>
<keyword evidence="3" id="KW-0611">Plant defense</keyword>
<evidence type="ECO:0000256" key="5">
    <source>
        <dbReference type="RuleBase" id="RU003616"/>
    </source>
</evidence>
<dbReference type="Gene3D" id="2.60.40.790">
    <property type="match status" value="1"/>
</dbReference>